<evidence type="ECO:0000313" key="4">
    <source>
        <dbReference type="EMBL" id="KAF0718434.1"/>
    </source>
</evidence>
<dbReference type="EMBL" id="CAADRA010000149">
    <property type="protein sequence ID" value="VFT78909.1"/>
    <property type="molecule type" value="Genomic_DNA"/>
</dbReference>
<feature type="compositionally biased region" description="Low complexity" evidence="1">
    <location>
        <begin position="94"/>
        <end position="111"/>
    </location>
</feature>
<feature type="compositionally biased region" description="Pro residues" evidence="1">
    <location>
        <begin position="164"/>
        <end position="173"/>
    </location>
</feature>
<dbReference type="EMBL" id="VJMH01000149">
    <property type="protein sequence ID" value="KAF0718434.1"/>
    <property type="molecule type" value="Genomic_DNA"/>
</dbReference>
<evidence type="ECO:0000313" key="6">
    <source>
        <dbReference type="Proteomes" id="UP000332933"/>
    </source>
</evidence>
<dbReference type="Proteomes" id="UP000332933">
    <property type="component" value="Unassembled WGS sequence"/>
</dbReference>
<dbReference type="AlphaFoldDB" id="A0A485K5Q5"/>
<feature type="compositionally biased region" description="Low complexity" evidence="1">
    <location>
        <begin position="136"/>
        <end position="163"/>
    </location>
</feature>
<reference evidence="4" key="2">
    <citation type="submission" date="2019-06" db="EMBL/GenBank/DDBJ databases">
        <title>Genomics analysis of Aphanomyces spp. identifies a new class of oomycete effector associated with host adaptation.</title>
        <authorList>
            <person name="Gaulin E."/>
        </authorList>
    </citation>
    <scope>NUCLEOTIDE SEQUENCE</scope>
    <source>
        <strain evidence="4">CBS 578.67</strain>
    </source>
</reference>
<evidence type="ECO:0000256" key="2">
    <source>
        <dbReference type="SAM" id="Phobius"/>
    </source>
</evidence>
<keyword evidence="2" id="KW-1133">Transmembrane helix</keyword>
<keyword evidence="6" id="KW-1185">Reference proteome</keyword>
<accession>A0A485K5Q5</accession>
<feature type="compositionally biased region" description="Low complexity" evidence="1">
    <location>
        <begin position="181"/>
        <end position="214"/>
    </location>
</feature>
<feature type="chain" id="PRO_5036115884" evidence="3">
    <location>
        <begin position="23"/>
        <end position="533"/>
    </location>
</feature>
<feature type="region of interest" description="Disordered" evidence="1">
    <location>
        <begin position="62"/>
        <end position="272"/>
    </location>
</feature>
<keyword evidence="3" id="KW-0732">Signal</keyword>
<reference evidence="5 6" key="1">
    <citation type="submission" date="2019-03" db="EMBL/GenBank/DDBJ databases">
        <authorList>
            <person name="Gaulin E."/>
            <person name="Dumas B."/>
        </authorList>
    </citation>
    <scope>NUCLEOTIDE SEQUENCE [LARGE SCALE GENOMIC DNA]</scope>
    <source>
        <strain evidence="5">CBS 568.67</strain>
    </source>
</reference>
<feature type="compositionally biased region" description="Acidic residues" evidence="1">
    <location>
        <begin position="445"/>
        <end position="459"/>
    </location>
</feature>
<feature type="region of interest" description="Disordered" evidence="1">
    <location>
        <begin position="22"/>
        <end position="41"/>
    </location>
</feature>
<protein>
    <submittedName>
        <fullName evidence="5">Aste57867_1698 protein</fullName>
    </submittedName>
</protein>
<feature type="region of interest" description="Disordered" evidence="1">
    <location>
        <begin position="428"/>
        <end position="469"/>
    </location>
</feature>
<name>A0A485K5Q5_9STRA</name>
<evidence type="ECO:0000256" key="3">
    <source>
        <dbReference type="SAM" id="SignalP"/>
    </source>
</evidence>
<organism evidence="5 6">
    <name type="scientific">Aphanomyces stellatus</name>
    <dbReference type="NCBI Taxonomy" id="120398"/>
    <lineage>
        <taxon>Eukaryota</taxon>
        <taxon>Sar</taxon>
        <taxon>Stramenopiles</taxon>
        <taxon>Oomycota</taxon>
        <taxon>Saprolegniomycetes</taxon>
        <taxon>Saprolegniales</taxon>
        <taxon>Verrucalvaceae</taxon>
        <taxon>Aphanomyces</taxon>
    </lineage>
</organism>
<dbReference type="PRINTS" id="PR01217">
    <property type="entry name" value="PRICHEXTENSN"/>
</dbReference>
<gene>
    <name evidence="5" type="primary">Aste57867_1698</name>
    <name evidence="4" type="ORF">As57867_001696</name>
    <name evidence="5" type="ORF">ASTE57867_1698</name>
</gene>
<feature type="compositionally biased region" description="Polar residues" evidence="1">
    <location>
        <begin position="242"/>
        <end position="251"/>
    </location>
</feature>
<feature type="compositionally biased region" description="Polar residues" evidence="1">
    <location>
        <begin position="221"/>
        <end position="231"/>
    </location>
</feature>
<evidence type="ECO:0000313" key="5">
    <source>
        <dbReference type="EMBL" id="VFT78909.1"/>
    </source>
</evidence>
<proteinExistence type="predicted"/>
<feature type="signal peptide" evidence="3">
    <location>
        <begin position="1"/>
        <end position="22"/>
    </location>
</feature>
<keyword evidence="2" id="KW-0812">Transmembrane</keyword>
<feature type="transmembrane region" description="Helical" evidence="2">
    <location>
        <begin position="276"/>
        <end position="297"/>
    </location>
</feature>
<sequence>MKSTWFAVCALALAATAHDAAAKKHHHEHNNNAANNNVKGVPARGVGGIPVGFAPFQAAENVTETPTTTSPTITTPPTPTGSQGGPTTPPTPPTTTTSPTTPVVTTASPSTTKPPPTPPPATTSPPPTQPPPTQPPATTTPAPVPTTTPKTNPPTTATPITTQTPPPTMPPPTTTSHRTDAPVTTTTVAPPTTTPTMTDAPSTTSAVSPTPTTAFLRPTLAPSSTTQAPPSKSTPPAPLVEQSASTSQTPKSLPDKGPNSANNEQSASTNDSGMSLTQLLGIGGGVVGLMILIAFYVKGHQKLKKKQSDDLAWIDSIHTTRRNNMMAPGDVENAVSTMDLLKTIQSNQPMSATKSVRFLEASHLALPAPPHTDVADIVDNHHSSMAFSASSDILARPSSIVEEDDNMSQFSTDWSVGASDVGLGLHTESERSNATSGAWTIGGDQLDDIDETSDNESTDEYGSNAGYSESDAFNSEVGSLRGSDASSFMSVERPAHDPDFVSSVRSGDSSCFDTMASRRFAEMLRADVHLSEV</sequence>
<feature type="compositionally biased region" description="Pro residues" evidence="1">
    <location>
        <begin position="112"/>
        <end position="135"/>
    </location>
</feature>
<evidence type="ECO:0000256" key="1">
    <source>
        <dbReference type="SAM" id="MobiDB-lite"/>
    </source>
</evidence>
<feature type="compositionally biased region" description="Polar residues" evidence="1">
    <location>
        <begin position="259"/>
        <end position="272"/>
    </location>
</feature>
<keyword evidence="2" id="KW-0472">Membrane</keyword>